<proteinExistence type="predicted"/>
<feature type="signal peptide" evidence="1">
    <location>
        <begin position="1"/>
        <end position="19"/>
    </location>
</feature>
<evidence type="ECO:0000313" key="3">
    <source>
        <dbReference type="EMBL" id="MBB5708038.1"/>
    </source>
</evidence>
<feature type="domain" description="Amidohydrolase-related" evidence="2">
    <location>
        <begin position="286"/>
        <end position="387"/>
    </location>
</feature>
<evidence type="ECO:0000256" key="1">
    <source>
        <dbReference type="SAM" id="SignalP"/>
    </source>
</evidence>
<dbReference type="InterPro" id="IPR051781">
    <property type="entry name" value="Metallo-dep_Hydrolase"/>
</dbReference>
<dbReference type="Pfam" id="PF01979">
    <property type="entry name" value="Amidohydro_1"/>
    <property type="match status" value="1"/>
</dbReference>
<keyword evidence="1" id="KW-0732">Signal</keyword>
<name>A0A7W9B875_9SPHN</name>
<dbReference type="PANTHER" id="PTHR43135">
    <property type="entry name" value="ALPHA-D-RIBOSE 1-METHYLPHOSPHONATE 5-TRIPHOSPHATE DIPHOSPHATASE"/>
    <property type="match status" value="1"/>
</dbReference>
<evidence type="ECO:0000259" key="2">
    <source>
        <dbReference type="Pfam" id="PF01979"/>
    </source>
</evidence>
<dbReference type="SUPFAM" id="SSF51338">
    <property type="entry name" value="Composite domain of metallo-dependent hydrolases"/>
    <property type="match status" value="1"/>
</dbReference>
<dbReference type="InterPro" id="IPR011059">
    <property type="entry name" value="Metal-dep_hydrolase_composite"/>
</dbReference>
<dbReference type="AlphaFoldDB" id="A0A7W9B875"/>
<dbReference type="InterPro" id="IPR006680">
    <property type="entry name" value="Amidohydro-rel"/>
</dbReference>
<gene>
    <name evidence="3" type="ORF">FHR21_003415</name>
</gene>
<organism evidence="3 4">
    <name type="scientific">Sphingopyxis panaciterrulae</name>
    <dbReference type="NCBI Taxonomy" id="462372"/>
    <lineage>
        <taxon>Bacteria</taxon>
        <taxon>Pseudomonadati</taxon>
        <taxon>Pseudomonadota</taxon>
        <taxon>Alphaproteobacteria</taxon>
        <taxon>Sphingomonadales</taxon>
        <taxon>Sphingomonadaceae</taxon>
        <taxon>Sphingopyxis</taxon>
    </lineage>
</organism>
<dbReference type="EMBL" id="JACIJH010000014">
    <property type="protein sequence ID" value="MBB5708038.1"/>
    <property type="molecule type" value="Genomic_DNA"/>
</dbReference>
<dbReference type="Gene3D" id="2.30.40.10">
    <property type="entry name" value="Urease, subunit C, domain 1"/>
    <property type="match status" value="1"/>
</dbReference>
<dbReference type="RefSeq" id="WP_221235231.1">
    <property type="nucleotide sequence ID" value="NZ_JACIJH010000014.1"/>
</dbReference>
<sequence>MIRLGVLLLALAATAPAAAETIAITGGRIVTMGPAGEIASGTLLIRDGRIAAVGADVAVPPDATRIDASGKVVTPGLVAAGTALGLIEVRMVAATDDRGTHKRDLSAAFDAGYGLNPDSLLVPVARLGGITRAIATPAYDDAPGRELLFAGQAAAVALAGRPMLMRRGVAMVLEMGEGGAERAGGARGAELVMLRALFAEVRDYKMRRTAYDRGETRDYTLSRADMEALIPVIEGRMPLLVTVNRASDIRDALAMARGEGVKLILEGVAEGWRIAGEIAAANVPVLVTPIENTPASFEALGATLANARRLADAGVLVAIEGNGNHREREMRYNAGNAVANGLDWRAGLAAITINPARIFGLADRVGSLEAGKDGDVVVWDGDPLDTLTRPVAVLIRGERQPMTSRATELRDRYLPAILAPIEGETP</sequence>
<comment type="caution">
    <text evidence="3">The sequence shown here is derived from an EMBL/GenBank/DDBJ whole genome shotgun (WGS) entry which is preliminary data.</text>
</comment>
<dbReference type="GO" id="GO:0016810">
    <property type="term" value="F:hydrolase activity, acting on carbon-nitrogen (but not peptide) bonds"/>
    <property type="evidence" value="ECO:0007669"/>
    <property type="project" value="InterPro"/>
</dbReference>
<feature type="chain" id="PRO_5030535500" evidence="1">
    <location>
        <begin position="20"/>
        <end position="426"/>
    </location>
</feature>
<reference evidence="3 4" key="1">
    <citation type="submission" date="2020-08" db="EMBL/GenBank/DDBJ databases">
        <title>Genomic Encyclopedia of Type Strains, Phase IV (KMG-IV): sequencing the most valuable type-strain genomes for metagenomic binning, comparative biology and taxonomic classification.</title>
        <authorList>
            <person name="Goeker M."/>
        </authorList>
    </citation>
    <scope>NUCLEOTIDE SEQUENCE [LARGE SCALE GENOMIC DNA]</scope>
    <source>
        <strain evidence="3 4">DSM 27163</strain>
    </source>
</reference>
<dbReference type="PANTHER" id="PTHR43135:SF3">
    <property type="entry name" value="ALPHA-D-RIBOSE 1-METHYLPHOSPHONATE 5-TRIPHOSPHATE DIPHOSPHATASE"/>
    <property type="match status" value="1"/>
</dbReference>
<evidence type="ECO:0000313" key="4">
    <source>
        <dbReference type="Proteomes" id="UP000537161"/>
    </source>
</evidence>
<dbReference type="Proteomes" id="UP000537161">
    <property type="component" value="Unassembled WGS sequence"/>
</dbReference>
<keyword evidence="4" id="KW-1185">Reference proteome</keyword>
<keyword evidence="3" id="KW-0378">Hydrolase</keyword>
<dbReference type="SUPFAM" id="SSF51556">
    <property type="entry name" value="Metallo-dependent hydrolases"/>
    <property type="match status" value="1"/>
</dbReference>
<accession>A0A7W9B875</accession>
<dbReference type="InterPro" id="IPR032466">
    <property type="entry name" value="Metal_Hydrolase"/>
</dbReference>
<protein>
    <submittedName>
        <fullName evidence="3">Imidazolonepropionase-like amidohydrolase</fullName>
    </submittedName>
</protein>
<dbReference type="Gene3D" id="3.20.20.140">
    <property type="entry name" value="Metal-dependent hydrolases"/>
    <property type="match status" value="1"/>
</dbReference>